<proteinExistence type="predicted"/>
<dbReference type="SUPFAM" id="SSF52096">
    <property type="entry name" value="ClpP/crotonase"/>
    <property type="match status" value="1"/>
</dbReference>
<dbReference type="EMBL" id="JABBJJ010000545">
    <property type="protein sequence ID" value="NMO23166.1"/>
    <property type="molecule type" value="Genomic_DNA"/>
</dbReference>
<dbReference type="SMART" id="SM00245">
    <property type="entry name" value="TSPc"/>
    <property type="match status" value="1"/>
</dbReference>
<dbReference type="GO" id="GO:0006508">
    <property type="term" value="P:proteolysis"/>
    <property type="evidence" value="ECO:0007669"/>
    <property type="project" value="InterPro"/>
</dbReference>
<dbReference type="GO" id="GO:0007165">
    <property type="term" value="P:signal transduction"/>
    <property type="evidence" value="ECO:0007669"/>
    <property type="project" value="TreeGrafter"/>
</dbReference>
<dbReference type="Gene3D" id="3.90.226.10">
    <property type="entry name" value="2-enoyl-CoA Hydratase, Chain A, domain 1"/>
    <property type="match status" value="1"/>
</dbReference>
<dbReference type="InterPro" id="IPR029045">
    <property type="entry name" value="ClpP/crotonase-like_dom_sf"/>
</dbReference>
<sequence length="743" mass="79310">MSHHGYVVPRRIGRRRLSRLTFSTVCLGLLLGSEALAQSAPPEDWCDRAAAGPAGTRPGSLGLSAAHAQLRFFGTNATNLETDMALAAVLEGATVDWDAAATAYAAALEPACALDATRATLRPVQVLNVGPIAFIRPGTGAIHLPRQTRAVVIDLRGLPAAPGLEQALANAIGAASSAPVERVSRRVRVHEGVTDEINFNRYWNDVEVQASTPYAATGRAELPVALLTGRTLAPAAARFAVDLRMARRAWLVGEPVSTAVAETRWMPIADKGLLIRTEQLEDAQGVVPDLIPADLDLSLPLGDGAPERSAVQRGLGNLEFLGQPGPVDRTAPVQRPPMRVREPLNEPFPPIAASSSIARANLLIVHGTTRLFYPYFHVVGDGIDARLQETLASVDASPVTDRKGLQQRLLRFNEVLADGHGFVFPIGGVLVGGFFPVTLEQVAGEPVIRRSLVPGVEPGDTLVSVAGRPMSEWLAEEMSRASAATPGYLHDVAARRLLELSGPTEFGLRSVDGITRTVTVLPQPHAQLLQVGDAPTHRPAGRLTDLGAPTLHYINMSDEVLPSIAAFNEALAGAAGASGLVIDMRGYPAGNHYEAARRLIPETFYSPIFRVPYWAGPDQMETHENWYEWTPLSNPSYGGPIVLLVGPNSVSAAENFSIMLTAAGRVTVIGRRSAGTNGNITRLSLPGRMMVYFTGMEVLFPDRTRFHGVGIVPDIESAPTAVDIAAGRDTELLRAIQFLTSGN</sequence>
<dbReference type="RefSeq" id="WP_169352274.1">
    <property type="nucleotide sequence ID" value="NZ_JABBJJ010000545.1"/>
</dbReference>
<feature type="signal peptide" evidence="1">
    <location>
        <begin position="1"/>
        <end position="37"/>
    </location>
</feature>
<dbReference type="GO" id="GO:0004175">
    <property type="term" value="F:endopeptidase activity"/>
    <property type="evidence" value="ECO:0007669"/>
    <property type="project" value="TreeGrafter"/>
</dbReference>
<keyword evidence="4" id="KW-1185">Reference proteome</keyword>
<dbReference type="AlphaFoldDB" id="A0A848LZ86"/>
<organism evidence="3 4">
    <name type="scientific">Pyxidicoccus fallax</name>
    <dbReference type="NCBI Taxonomy" id="394095"/>
    <lineage>
        <taxon>Bacteria</taxon>
        <taxon>Pseudomonadati</taxon>
        <taxon>Myxococcota</taxon>
        <taxon>Myxococcia</taxon>
        <taxon>Myxococcales</taxon>
        <taxon>Cystobacterineae</taxon>
        <taxon>Myxococcaceae</taxon>
        <taxon>Pyxidicoccus</taxon>
    </lineage>
</organism>
<evidence type="ECO:0000259" key="2">
    <source>
        <dbReference type="SMART" id="SM00245"/>
    </source>
</evidence>
<dbReference type="GO" id="GO:0008236">
    <property type="term" value="F:serine-type peptidase activity"/>
    <property type="evidence" value="ECO:0007669"/>
    <property type="project" value="InterPro"/>
</dbReference>
<feature type="domain" description="Tail specific protease" evidence="2">
    <location>
        <begin position="513"/>
        <end position="718"/>
    </location>
</feature>
<gene>
    <name evidence="3" type="ORF">HG543_51150</name>
</gene>
<feature type="chain" id="PRO_5032805176" evidence="1">
    <location>
        <begin position="38"/>
        <end position="743"/>
    </location>
</feature>
<protein>
    <submittedName>
        <fullName evidence="3">Peptidase S41</fullName>
    </submittedName>
</protein>
<dbReference type="Pfam" id="PF03572">
    <property type="entry name" value="Peptidase_S41"/>
    <property type="match status" value="1"/>
</dbReference>
<dbReference type="Proteomes" id="UP000518300">
    <property type="component" value="Unassembled WGS sequence"/>
</dbReference>
<dbReference type="PANTHER" id="PTHR32060:SF30">
    <property type="entry name" value="CARBOXY-TERMINAL PROCESSING PROTEASE CTPA"/>
    <property type="match status" value="1"/>
</dbReference>
<keyword evidence="1" id="KW-0732">Signal</keyword>
<evidence type="ECO:0000313" key="3">
    <source>
        <dbReference type="EMBL" id="NMO23166.1"/>
    </source>
</evidence>
<name>A0A848LZ86_9BACT</name>
<dbReference type="GO" id="GO:0030288">
    <property type="term" value="C:outer membrane-bounded periplasmic space"/>
    <property type="evidence" value="ECO:0007669"/>
    <property type="project" value="TreeGrafter"/>
</dbReference>
<comment type="caution">
    <text evidence="3">The sequence shown here is derived from an EMBL/GenBank/DDBJ whole genome shotgun (WGS) entry which is preliminary data.</text>
</comment>
<dbReference type="PANTHER" id="PTHR32060">
    <property type="entry name" value="TAIL-SPECIFIC PROTEASE"/>
    <property type="match status" value="1"/>
</dbReference>
<evidence type="ECO:0000313" key="4">
    <source>
        <dbReference type="Proteomes" id="UP000518300"/>
    </source>
</evidence>
<reference evidence="3 4" key="1">
    <citation type="submission" date="2020-04" db="EMBL/GenBank/DDBJ databases">
        <title>Draft genome of Pyxidicoccus fallax type strain.</title>
        <authorList>
            <person name="Whitworth D.E."/>
        </authorList>
    </citation>
    <scope>NUCLEOTIDE SEQUENCE [LARGE SCALE GENOMIC DNA]</scope>
    <source>
        <strain evidence="3 4">DSM 14698</strain>
    </source>
</reference>
<accession>A0A848LZ86</accession>
<dbReference type="InterPro" id="IPR005151">
    <property type="entry name" value="Tail-specific_protease"/>
</dbReference>
<evidence type="ECO:0000256" key="1">
    <source>
        <dbReference type="SAM" id="SignalP"/>
    </source>
</evidence>